<reference evidence="12" key="1">
    <citation type="submission" date="2006-10" db="EMBL/GenBank/DDBJ databases">
        <authorList>
            <person name="Amadeo P."/>
            <person name="Zhao Q."/>
            <person name="Wortman J."/>
            <person name="Fraser-Liggett C."/>
            <person name="Carlton J."/>
        </authorList>
    </citation>
    <scope>NUCLEOTIDE SEQUENCE</scope>
    <source>
        <strain evidence="12">G3</strain>
    </source>
</reference>
<evidence type="ECO:0000259" key="11">
    <source>
        <dbReference type="PROSITE" id="PS51399"/>
    </source>
</evidence>
<evidence type="ECO:0000313" key="13">
    <source>
        <dbReference type="Proteomes" id="UP000001542"/>
    </source>
</evidence>
<dbReference type="OrthoDB" id="25887at2759"/>
<comment type="subcellular location">
    <subcellularLocation>
        <location evidence="1">Cytoplasm</location>
        <location evidence="1">Cytoskeleton</location>
    </subcellularLocation>
</comment>
<evidence type="ECO:0000256" key="2">
    <source>
        <dbReference type="ARBA" id="ARBA00022490"/>
    </source>
</evidence>
<comment type="subunit">
    <text evidence="6">Interacts with GNA12, GNA13, RND1, RND2 and RND3.</text>
</comment>
<dbReference type="eggNOG" id="KOG2086">
    <property type="taxonomic scope" value="Eukaryota"/>
</dbReference>
<evidence type="ECO:0000256" key="5">
    <source>
        <dbReference type="ARBA" id="ARBA00059434"/>
    </source>
</evidence>
<dbReference type="InterPro" id="IPR036241">
    <property type="entry name" value="NSFL1C_SEP_dom_sf"/>
</dbReference>
<evidence type="ECO:0000313" key="12">
    <source>
        <dbReference type="EMBL" id="EAX96339.1"/>
    </source>
</evidence>
<dbReference type="SMR" id="A2FFG9"/>
<evidence type="ECO:0000256" key="7">
    <source>
        <dbReference type="ARBA" id="ARBA00073759"/>
    </source>
</evidence>
<protein>
    <recommendedName>
        <fullName evidence="7">UBX domain-containing protein 11</fullName>
    </recommendedName>
    <alternativeName>
        <fullName evidence="9">Socius</fullName>
    </alternativeName>
    <alternativeName>
        <fullName evidence="8">UBX domain-containing protein 5</fullName>
    </alternativeName>
</protein>
<sequence>MSYKGQGANILAKVPLSALKPAHQTPRDDNAAQYAKLERIALQQSDEIAKLEQELLDEQEKNAELQQELDEITKFLADYDLHWVGGPGPKDKTYEHGPDDMNAFQAKIDQLNRSALNTKTHLKQDNNIRRIEFEKPVVITLYNSDFTVGDSPQRPYDLPMSAQFFRDIYDGFYPSEFKDNYPDGLNLQVEDKRGKELFQGKAHKLSDNT</sequence>
<keyword evidence="13" id="KW-1185">Reference proteome</keyword>
<dbReference type="STRING" id="5722.A2FFG9"/>
<name>A2FFG9_TRIV3</name>
<reference evidence="12" key="2">
    <citation type="journal article" date="2007" name="Science">
        <title>Draft genome sequence of the sexually transmitted pathogen Trichomonas vaginalis.</title>
        <authorList>
            <person name="Carlton J.M."/>
            <person name="Hirt R.P."/>
            <person name="Silva J.C."/>
            <person name="Delcher A.L."/>
            <person name="Schatz M."/>
            <person name="Zhao Q."/>
            <person name="Wortman J.R."/>
            <person name="Bidwell S.L."/>
            <person name="Alsmark U.C.M."/>
            <person name="Besteiro S."/>
            <person name="Sicheritz-Ponten T."/>
            <person name="Noel C.J."/>
            <person name="Dacks J.B."/>
            <person name="Foster P.G."/>
            <person name="Simillion C."/>
            <person name="Van de Peer Y."/>
            <person name="Miranda-Saavedra D."/>
            <person name="Barton G.J."/>
            <person name="Westrop G.D."/>
            <person name="Mueller S."/>
            <person name="Dessi D."/>
            <person name="Fiori P.L."/>
            <person name="Ren Q."/>
            <person name="Paulsen I."/>
            <person name="Zhang H."/>
            <person name="Bastida-Corcuera F.D."/>
            <person name="Simoes-Barbosa A."/>
            <person name="Brown M.T."/>
            <person name="Hayes R.D."/>
            <person name="Mukherjee M."/>
            <person name="Okumura C.Y."/>
            <person name="Schneider R."/>
            <person name="Smith A.J."/>
            <person name="Vanacova S."/>
            <person name="Villalvazo M."/>
            <person name="Haas B.J."/>
            <person name="Pertea M."/>
            <person name="Feldblyum T.V."/>
            <person name="Utterback T.R."/>
            <person name="Shu C.L."/>
            <person name="Osoegawa K."/>
            <person name="de Jong P.J."/>
            <person name="Hrdy I."/>
            <person name="Horvathova L."/>
            <person name="Zubacova Z."/>
            <person name="Dolezal P."/>
            <person name="Malik S.B."/>
            <person name="Logsdon J.M. Jr."/>
            <person name="Henze K."/>
            <person name="Gupta A."/>
            <person name="Wang C.C."/>
            <person name="Dunne R.L."/>
            <person name="Upcroft J.A."/>
            <person name="Upcroft P."/>
            <person name="White O."/>
            <person name="Salzberg S.L."/>
            <person name="Tang P."/>
            <person name="Chiu C.-H."/>
            <person name="Lee Y.-S."/>
            <person name="Embley T.M."/>
            <person name="Coombs G.H."/>
            <person name="Mottram J.C."/>
            <person name="Tachezy J."/>
            <person name="Fraser-Liggett C.M."/>
            <person name="Johnson P.J."/>
        </authorList>
    </citation>
    <scope>NUCLEOTIDE SEQUENCE [LARGE SCALE GENOMIC DNA]</scope>
    <source>
        <strain evidence="12">G3</strain>
    </source>
</reference>
<proteinExistence type="predicted"/>
<keyword evidence="3 10" id="KW-0175">Coiled coil</keyword>
<accession>A2FFG9</accession>
<evidence type="ECO:0000256" key="1">
    <source>
        <dbReference type="ARBA" id="ARBA00004245"/>
    </source>
</evidence>
<dbReference type="Pfam" id="PF08059">
    <property type="entry name" value="SEP"/>
    <property type="match status" value="1"/>
</dbReference>
<evidence type="ECO:0000256" key="10">
    <source>
        <dbReference type="SAM" id="Coils"/>
    </source>
</evidence>
<evidence type="ECO:0000256" key="6">
    <source>
        <dbReference type="ARBA" id="ARBA00062345"/>
    </source>
</evidence>
<evidence type="ECO:0000256" key="3">
    <source>
        <dbReference type="ARBA" id="ARBA00023054"/>
    </source>
</evidence>
<evidence type="ECO:0000256" key="9">
    <source>
        <dbReference type="ARBA" id="ARBA00081109"/>
    </source>
</evidence>
<dbReference type="Gene3D" id="3.30.420.210">
    <property type="entry name" value="SEP domain"/>
    <property type="match status" value="1"/>
</dbReference>
<gene>
    <name evidence="12" type="ORF">TVAG_066360</name>
</gene>
<keyword evidence="2" id="KW-0963">Cytoplasm</keyword>
<evidence type="ECO:0000256" key="4">
    <source>
        <dbReference type="ARBA" id="ARBA00023212"/>
    </source>
</evidence>
<dbReference type="VEuPathDB" id="TrichDB:TVAGG3_0086060"/>
<dbReference type="GO" id="GO:0043130">
    <property type="term" value="F:ubiquitin binding"/>
    <property type="evidence" value="ECO:0000318"/>
    <property type="project" value="GO_Central"/>
</dbReference>
<dbReference type="PANTHER" id="PTHR23333">
    <property type="entry name" value="UBX DOMAIN CONTAINING PROTEIN"/>
    <property type="match status" value="1"/>
</dbReference>
<dbReference type="PROSITE" id="PS51399">
    <property type="entry name" value="SEP"/>
    <property type="match status" value="1"/>
</dbReference>
<dbReference type="VEuPathDB" id="TrichDB:TVAG_066360"/>
<organism evidence="12 13">
    <name type="scientific">Trichomonas vaginalis (strain ATCC PRA-98 / G3)</name>
    <dbReference type="NCBI Taxonomy" id="412133"/>
    <lineage>
        <taxon>Eukaryota</taxon>
        <taxon>Metamonada</taxon>
        <taxon>Parabasalia</taxon>
        <taxon>Trichomonadida</taxon>
        <taxon>Trichomonadidae</taxon>
        <taxon>Trichomonas</taxon>
    </lineage>
</organism>
<feature type="coiled-coil region" evidence="10">
    <location>
        <begin position="34"/>
        <end position="75"/>
    </location>
</feature>
<dbReference type="PANTHER" id="PTHR23333:SF4">
    <property type="entry name" value="UBX DOMAIN-CONTAINING PROTEIN 11"/>
    <property type="match status" value="1"/>
</dbReference>
<dbReference type="InParanoid" id="A2FFG9"/>
<dbReference type="GO" id="GO:0043161">
    <property type="term" value="P:proteasome-mediated ubiquitin-dependent protein catabolic process"/>
    <property type="evidence" value="ECO:0000318"/>
    <property type="project" value="GO_Central"/>
</dbReference>
<dbReference type="GO" id="GO:0005856">
    <property type="term" value="C:cytoskeleton"/>
    <property type="evidence" value="ECO:0007669"/>
    <property type="project" value="UniProtKB-SubCell"/>
</dbReference>
<dbReference type="EMBL" id="DS113763">
    <property type="protein sequence ID" value="EAX96339.1"/>
    <property type="molecule type" value="Genomic_DNA"/>
</dbReference>
<feature type="domain" description="SEP" evidence="11">
    <location>
        <begin position="134"/>
        <end position="199"/>
    </location>
</feature>
<dbReference type="Proteomes" id="UP000001542">
    <property type="component" value="Unassembled WGS sequence"/>
</dbReference>
<dbReference type="FunFam" id="3.30.420.210:FF:000003">
    <property type="entry name" value="UBX domain protein 11"/>
    <property type="match status" value="1"/>
</dbReference>
<comment type="function">
    <text evidence="5">May be involved in the reorganization of actin cytoskeleton mediated by RND1, RND2 and RND3. Promotes RHOA activation mediated by GNA12 and GNA13.</text>
</comment>
<dbReference type="SUPFAM" id="SSF102848">
    <property type="entry name" value="NSFL1 (p97 ATPase) cofactor p47, SEP domain"/>
    <property type="match status" value="1"/>
</dbReference>
<dbReference type="InterPro" id="IPR012989">
    <property type="entry name" value="SEP_domain"/>
</dbReference>
<keyword evidence="4" id="KW-0206">Cytoskeleton</keyword>
<evidence type="ECO:0000256" key="8">
    <source>
        <dbReference type="ARBA" id="ARBA00075811"/>
    </source>
</evidence>
<dbReference type="AlphaFoldDB" id="A2FFG9"/>